<dbReference type="AlphaFoldDB" id="A0A368KLJ7"/>
<comment type="caution">
    <text evidence="1">The sequence shown here is derived from an EMBL/GenBank/DDBJ whole genome shotgun (WGS) entry which is preliminary data.</text>
</comment>
<reference evidence="1 2" key="1">
    <citation type="submission" date="2018-07" db="EMBL/GenBank/DDBJ databases">
        <title>Comparative genomes isolates from brazilian mangrove.</title>
        <authorList>
            <person name="De Araujo J.E."/>
            <person name="Taketani R.G."/>
            <person name="Silva M.C.P."/>
            <person name="Lourenco M.V."/>
            <person name="Oliveira V.M."/>
            <person name="Andreote F.D."/>
        </authorList>
    </citation>
    <scope>NUCLEOTIDE SEQUENCE [LARGE SCALE GENOMIC DNA]</scope>
    <source>
        <strain evidence="1 2">HEX PRIS-MGV</strain>
    </source>
</reference>
<evidence type="ECO:0000313" key="1">
    <source>
        <dbReference type="EMBL" id="RCS42091.1"/>
    </source>
</evidence>
<dbReference type="EMBL" id="QPEX01000044">
    <property type="protein sequence ID" value="RCS42091.1"/>
    <property type="molecule type" value="Genomic_DNA"/>
</dbReference>
<sequence>MQTSRKSWQLLIAFNVLCLAAGWWYSHSDAAPPEVKQPFANPVQQRESMIRLLQESNQLLREQNALLKSGKLQVQIVAEK</sequence>
<organism evidence="1 2">
    <name type="scientific">Bremerella cremea</name>
    <dbReference type="NCBI Taxonomy" id="1031537"/>
    <lineage>
        <taxon>Bacteria</taxon>
        <taxon>Pseudomonadati</taxon>
        <taxon>Planctomycetota</taxon>
        <taxon>Planctomycetia</taxon>
        <taxon>Pirellulales</taxon>
        <taxon>Pirellulaceae</taxon>
        <taxon>Bremerella</taxon>
    </lineage>
</organism>
<dbReference type="RefSeq" id="WP_114371302.1">
    <property type="nucleotide sequence ID" value="NZ_QPEX01000044.1"/>
</dbReference>
<evidence type="ECO:0000313" key="2">
    <source>
        <dbReference type="Proteomes" id="UP000253562"/>
    </source>
</evidence>
<accession>A0A368KLJ7</accession>
<proteinExistence type="predicted"/>
<dbReference type="Proteomes" id="UP000253562">
    <property type="component" value="Unassembled WGS sequence"/>
</dbReference>
<protein>
    <submittedName>
        <fullName evidence="1">Uncharacterized protein</fullName>
    </submittedName>
</protein>
<name>A0A368KLJ7_9BACT</name>
<gene>
    <name evidence="1" type="ORF">DTL42_19880</name>
</gene>
<dbReference type="OrthoDB" id="284753at2"/>